<comment type="caution">
    <text evidence="1">The sequence shown here is derived from an EMBL/GenBank/DDBJ whole genome shotgun (WGS) entry which is preliminary data.</text>
</comment>
<proteinExistence type="predicted"/>
<gene>
    <name evidence="1" type="ORF">GCM10007103_32980</name>
</gene>
<name>A0A918SMC3_9FLAO</name>
<keyword evidence="2" id="KW-1185">Reference proteome</keyword>
<dbReference type="SUPFAM" id="SSF160113">
    <property type="entry name" value="YegP-like"/>
    <property type="match status" value="1"/>
</dbReference>
<dbReference type="Gene3D" id="2.30.29.80">
    <property type="match status" value="1"/>
</dbReference>
<evidence type="ECO:0000313" key="1">
    <source>
        <dbReference type="EMBL" id="GHA49520.1"/>
    </source>
</evidence>
<evidence type="ECO:0000313" key="2">
    <source>
        <dbReference type="Proteomes" id="UP000610456"/>
    </source>
</evidence>
<evidence type="ECO:0008006" key="3">
    <source>
        <dbReference type="Google" id="ProtNLM"/>
    </source>
</evidence>
<dbReference type="AlphaFoldDB" id="A0A918SMC3"/>
<sequence>MIAAIKENISNFTFTRKRTGSGKYFFRLSKGGLVLATSRKFSTELMLKKGIDQILKYVPDAETLDFSENESIFADAEADSVPEEN</sequence>
<dbReference type="InterPro" id="IPR036913">
    <property type="entry name" value="YegP-like_sf"/>
</dbReference>
<reference evidence="1" key="1">
    <citation type="journal article" date="2014" name="Int. J. Syst. Evol. Microbiol.">
        <title>Complete genome sequence of Corynebacterium casei LMG S-19264T (=DSM 44701T), isolated from a smear-ripened cheese.</title>
        <authorList>
            <consortium name="US DOE Joint Genome Institute (JGI-PGF)"/>
            <person name="Walter F."/>
            <person name="Albersmeier A."/>
            <person name="Kalinowski J."/>
            <person name="Ruckert C."/>
        </authorList>
    </citation>
    <scope>NUCLEOTIDE SEQUENCE</scope>
    <source>
        <strain evidence="1">KCTC 12719</strain>
    </source>
</reference>
<protein>
    <recommendedName>
        <fullName evidence="3">DUF1508 domain-containing protein</fullName>
    </recommendedName>
</protein>
<dbReference type="EMBL" id="BMXB01000021">
    <property type="protein sequence ID" value="GHA49520.1"/>
    <property type="molecule type" value="Genomic_DNA"/>
</dbReference>
<organism evidence="1 2">
    <name type="scientific">Salinimicrobium marinum</name>
    <dbReference type="NCBI Taxonomy" id="680283"/>
    <lineage>
        <taxon>Bacteria</taxon>
        <taxon>Pseudomonadati</taxon>
        <taxon>Bacteroidota</taxon>
        <taxon>Flavobacteriia</taxon>
        <taxon>Flavobacteriales</taxon>
        <taxon>Flavobacteriaceae</taxon>
        <taxon>Salinimicrobium</taxon>
    </lineage>
</organism>
<accession>A0A918SMC3</accession>
<dbReference type="Proteomes" id="UP000610456">
    <property type="component" value="Unassembled WGS sequence"/>
</dbReference>
<reference evidence="1" key="2">
    <citation type="submission" date="2020-09" db="EMBL/GenBank/DDBJ databases">
        <authorList>
            <person name="Sun Q."/>
            <person name="Kim S."/>
        </authorList>
    </citation>
    <scope>NUCLEOTIDE SEQUENCE</scope>
    <source>
        <strain evidence="1">KCTC 12719</strain>
    </source>
</reference>